<name>A0A3N4L7K3_9PEZI</name>
<dbReference type="EMBL" id="ML119105">
    <property type="protein sequence ID" value="RPB17472.1"/>
    <property type="molecule type" value="Genomic_DNA"/>
</dbReference>
<proteinExistence type="predicted"/>
<protein>
    <recommendedName>
        <fullName evidence="5">Glycoprotease family protein</fullName>
    </recommendedName>
</protein>
<keyword evidence="2" id="KW-1133">Transmembrane helix</keyword>
<sequence>MSPPFLTLDPRTSPLHLSPHLSPESPNNSDSDYTDSVSPLTPSPVGQNQPYRISGFTAFNFNLSPVSPAEGAGAHPADASTASLVPPIPPRASPPPPIVIPQQAAPAIVQSNALPGGVHREAHTDIVANEPAPPPYERYNRRSMPIGGVRASRASIAAHQLPTDLSIPAAAHARGQHPQRFVSNANVPRRFSGQRQVYPLALSGDLARSQSQRKASWRIFGAEESLDGGEKRRKISKNTKWIIAIIGATVLISIIVLGVLFGTMKNSKSAKAADSSVSSFDVAGFPVLPTGVVVISPQGPAETPSTTCVQPKTLWSCALPTDSKFPSNSSGLPEFIFTIALKNGTNSKTGTWTPVPALVPNDTDYAAVAGEDGIVADNKIGELTQFYLSMQTDESKPITIASTSVSTSSSSEDSSENEKRQAPSSATAQMLPTILRNQQLRLFDRGLETEHYGFFVHYKKTINVLAATTAEVTDFTKASDDPSGVSAGISGAKQVTWENTRLRVVIWTKQRTSGYKDLIGEQGQRYPSTPRSTDTFFPYAVSVFEDRAGEKGPVYWMQEGNLVKNTVQEEETDPRGCFCEWRNWRDGN</sequence>
<dbReference type="AlphaFoldDB" id="A0A3N4L7K3"/>
<evidence type="ECO:0000313" key="3">
    <source>
        <dbReference type="EMBL" id="RPB17472.1"/>
    </source>
</evidence>
<dbReference type="Proteomes" id="UP000277580">
    <property type="component" value="Unassembled WGS sequence"/>
</dbReference>
<evidence type="ECO:0000256" key="2">
    <source>
        <dbReference type="SAM" id="Phobius"/>
    </source>
</evidence>
<keyword evidence="4" id="KW-1185">Reference proteome</keyword>
<dbReference type="STRING" id="1392247.A0A3N4L7K3"/>
<feature type="compositionally biased region" description="Low complexity" evidence="1">
    <location>
        <begin position="402"/>
        <end position="412"/>
    </location>
</feature>
<evidence type="ECO:0000313" key="4">
    <source>
        <dbReference type="Proteomes" id="UP000277580"/>
    </source>
</evidence>
<reference evidence="3 4" key="1">
    <citation type="journal article" date="2018" name="Nat. Ecol. Evol.">
        <title>Pezizomycetes genomes reveal the molecular basis of ectomycorrhizal truffle lifestyle.</title>
        <authorList>
            <person name="Murat C."/>
            <person name="Payen T."/>
            <person name="Noel B."/>
            <person name="Kuo A."/>
            <person name="Morin E."/>
            <person name="Chen J."/>
            <person name="Kohler A."/>
            <person name="Krizsan K."/>
            <person name="Balestrini R."/>
            <person name="Da Silva C."/>
            <person name="Montanini B."/>
            <person name="Hainaut M."/>
            <person name="Levati E."/>
            <person name="Barry K.W."/>
            <person name="Belfiori B."/>
            <person name="Cichocki N."/>
            <person name="Clum A."/>
            <person name="Dockter R.B."/>
            <person name="Fauchery L."/>
            <person name="Guy J."/>
            <person name="Iotti M."/>
            <person name="Le Tacon F."/>
            <person name="Lindquist E.A."/>
            <person name="Lipzen A."/>
            <person name="Malagnac F."/>
            <person name="Mello A."/>
            <person name="Molinier V."/>
            <person name="Miyauchi S."/>
            <person name="Poulain J."/>
            <person name="Riccioni C."/>
            <person name="Rubini A."/>
            <person name="Sitrit Y."/>
            <person name="Splivallo R."/>
            <person name="Traeger S."/>
            <person name="Wang M."/>
            <person name="Zifcakova L."/>
            <person name="Wipf D."/>
            <person name="Zambonelli A."/>
            <person name="Paolocci F."/>
            <person name="Nowrousian M."/>
            <person name="Ottonello S."/>
            <person name="Baldrian P."/>
            <person name="Spatafora J.W."/>
            <person name="Henrissat B."/>
            <person name="Nagy L.G."/>
            <person name="Aury J.M."/>
            <person name="Wincker P."/>
            <person name="Grigoriev I.V."/>
            <person name="Bonfante P."/>
            <person name="Martin F.M."/>
        </authorList>
    </citation>
    <scope>NUCLEOTIDE SEQUENCE [LARGE SCALE GENOMIC DNA]</scope>
    <source>
        <strain evidence="3 4">CCBAS932</strain>
    </source>
</reference>
<gene>
    <name evidence="3" type="ORF">P167DRAFT_531046</name>
</gene>
<keyword evidence="2" id="KW-0812">Transmembrane</keyword>
<evidence type="ECO:0000256" key="1">
    <source>
        <dbReference type="SAM" id="MobiDB-lite"/>
    </source>
</evidence>
<evidence type="ECO:0008006" key="5">
    <source>
        <dbReference type="Google" id="ProtNLM"/>
    </source>
</evidence>
<feature type="region of interest" description="Disordered" evidence="1">
    <location>
        <begin position="401"/>
        <end position="430"/>
    </location>
</feature>
<organism evidence="3 4">
    <name type="scientific">Morchella conica CCBAS932</name>
    <dbReference type="NCBI Taxonomy" id="1392247"/>
    <lineage>
        <taxon>Eukaryota</taxon>
        <taxon>Fungi</taxon>
        <taxon>Dikarya</taxon>
        <taxon>Ascomycota</taxon>
        <taxon>Pezizomycotina</taxon>
        <taxon>Pezizomycetes</taxon>
        <taxon>Pezizales</taxon>
        <taxon>Morchellaceae</taxon>
        <taxon>Morchella</taxon>
    </lineage>
</organism>
<feature type="compositionally biased region" description="Polar residues" evidence="1">
    <location>
        <begin position="24"/>
        <end position="51"/>
    </location>
</feature>
<keyword evidence="2" id="KW-0472">Membrane</keyword>
<accession>A0A3N4L7K3</accession>
<feature type="region of interest" description="Disordered" evidence="1">
    <location>
        <begin position="1"/>
        <end position="51"/>
    </location>
</feature>
<dbReference type="InParanoid" id="A0A3N4L7K3"/>
<dbReference type="OrthoDB" id="10259622at2759"/>
<feature type="transmembrane region" description="Helical" evidence="2">
    <location>
        <begin position="241"/>
        <end position="261"/>
    </location>
</feature>